<gene>
    <name evidence="1" type="ORF">SAMN05421578_111146</name>
</gene>
<organism evidence="1 2">
    <name type="scientific">Paenibacillus macquariensis</name>
    <dbReference type="NCBI Taxonomy" id="948756"/>
    <lineage>
        <taxon>Bacteria</taxon>
        <taxon>Bacillati</taxon>
        <taxon>Bacillota</taxon>
        <taxon>Bacilli</taxon>
        <taxon>Bacillales</taxon>
        <taxon>Paenibacillaceae</taxon>
        <taxon>Paenibacillus</taxon>
    </lineage>
</organism>
<comment type="caution">
    <text evidence="1">The sequence shown here is derived from an EMBL/GenBank/DDBJ whole genome shotgun (WGS) entry which is preliminary data.</text>
</comment>
<dbReference type="RefSeq" id="WP_068583977.1">
    <property type="nucleotide sequence ID" value="NZ_FTNK01000011.1"/>
</dbReference>
<dbReference type="EMBL" id="FTNK01000011">
    <property type="protein sequence ID" value="SIR35138.1"/>
    <property type="molecule type" value="Genomic_DNA"/>
</dbReference>
<keyword evidence="2" id="KW-1185">Reference proteome</keyword>
<evidence type="ECO:0000313" key="1">
    <source>
        <dbReference type="EMBL" id="SIR35138.1"/>
    </source>
</evidence>
<reference evidence="1 2" key="1">
    <citation type="submission" date="2017-01" db="EMBL/GenBank/DDBJ databases">
        <authorList>
            <person name="Varghese N."/>
            <person name="Submissions S."/>
        </authorList>
    </citation>
    <scope>NUCLEOTIDE SEQUENCE [LARGE SCALE GENOMIC DNA]</scope>
    <source>
        <strain evidence="1 2">ATCC 23464</strain>
    </source>
</reference>
<evidence type="ECO:0000313" key="2">
    <source>
        <dbReference type="Proteomes" id="UP000186666"/>
    </source>
</evidence>
<protein>
    <submittedName>
        <fullName evidence="1">Uncharacterized protein</fullName>
    </submittedName>
</protein>
<dbReference type="Proteomes" id="UP000186666">
    <property type="component" value="Unassembled WGS sequence"/>
</dbReference>
<sequence>MEISIEQMNEYVPGHFYERVLKEHQRNQSHGFGNSTIQVTITDNEESDYKNVTAIIMFQESASIHKYVCFGEKSRFGKSEQIDCVYLQPSMIRFMSEQM</sequence>
<name>A0ABY1K757_9BACL</name>
<proteinExistence type="predicted"/>
<accession>A0ABY1K757</accession>